<protein>
    <submittedName>
        <fullName evidence="1">Transposable element</fullName>
    </submittedName>
</protein>
<organism evidence="1 2">
    <name type="scientific">Halapricum desulfuricans</name>
    <dbReference type="NCBI Taxonomy" id="2841257"/>
    <lineage>
        <taxon>Archaea</taxon>
        <taxon>Methanobacteriati</taxon>
        <taxon>Methanobacteriota</taxon>
        <taxon>Stenosarchaea group</taxon>
        <taxon>Halobacteria</taxon>
        <taxon>Halobacteriales</taxon>
        <taxon>Haloarculaceae</taxon>
        <taxon>Halapricum</taxon>
    </lineage>
</organism>
<dbReference type="AlphaFoldDB" id="A0A897MQI2"/>
<name>A0A897MQI2_9EURY</name>
<dbReference type="Pfam" id="PF24366">
    <property type="entry name" value="DUF7522"/>
    <property type="match status" value="1"/>
</dbReference>
<evidence type="ECO:0000313" key="2">
    <source>
        <dbReference type="Proteomes" id="UP000663525"/>
    </source>
</evidence>
<accession>A0A897MQI2</accession>
<dbReference type="Proteomes" id="UP000663525">
    <property type="component" value="Chromosome"/>
</dbReference>
<sequence>MGMGASNYDALVEWLETSFEGDLRWVASFNHRTFSYKVKYIREDLKTELSGMELETIIHRSMAVLSRDHVEDVYFHLGDAEALLVKHEKAMAVHLYLTEETGVVIKLAEGAEISVPGFFEDCHDRLNA</sequence>
<dbReference type="EMBL" id="CP064787">
    <property type="protein sequence ID" value="QSG04410.1"/>
    <property type="molecule type" value="Genomic_DNA"/>
</dbReference>
<proteinExistence type="predicted"/>
<gene>
    <name evidence="1" type="ORF">HSR121_0049</name>
</gene>
<evidence type="ECO:0000313" key="1">
    <source>
        <dbReference type="EMBL" id="QSG04410.1"/>
    </source>
</evidence>
<reference evidence="1" key="1">
    <citation type="submission" date="2020-11" db="EMBL/GenBank/DDBJ databases">
        <title>Carbohydrate-dependent, anaerobic sulfur respiration: A novel catabolism in halophilic archaea.</title>
        <authorList>
            <person name="Sorokin D.Y."/>
            <person name="Messina E."/>
            <person name="Smedile F."/>
            <person name="La Cono V."/>
            <person name="Hallsworth J.E."/>
            <person name="Yakimov M.M."/>
        </authorList>
    </citation>
    <scope>NUCLEOTIDE SEQUENCE</scope>
    <source>
        <strain evidence="1">HSR12-1</strain>
    </source>
</reference>
<dbReference type="InterPro" id="IPR055944">
    <property type="entry name" value="DUF7522"/>
</dbReference>